<name>A0ABT5MTP8_9BURK</name>
<keyword evidence="3" id="KW-1185">Reference proteome</keyword>
<dbReference type="RefSeq" id="WP_273948443.1">
    <property type="nucleotide sequence ID" value="NZ_JAQSIP010000001.1"/>
</dbReference>
<reference evidence="2 3" key="1">
    <citation type="submission" date="2023-02" db="EMBL/GenBank/DDBJ databases">
        <title>Bacterial whole genomic sequence of Curvibacter sp. HBC61.</title>
        <authorList>
            <person name="Le V."/>
            <person name="Ko S.-R."/>
            <person name="Ahn C.-Y."/>
            <person name="Oh H.-M."/>
        </authorList>
    </citation>
    <scope>NUCLEOTIDE SEQUENCE [LARGE SCALE GENOMIC DNA]</scope>
    <source>
        <strain evidence="2 3">HBC61</strain>
    </source>
</reference>
<feature type="domain" description="MlaB-like STAS" evidence="1">
    <location>
        <begin position="6"/>
        <end position="87"/>
    </location>
</feature>
<evidence type="ECO:0000313" key="2">
    <source>
        <dbReference type="EMBL" id="MDD0837400.1"/>
    </source>
</evidence>
<dbReference type="InterPro" id="IPR036513">
    <property type="entry name" value="STAS_dom_sf"/>
</dbReference>
<gene>
    <name evidence="2" type="ORF">PSQ40_02330</name>
</gene>
<dbReference type="Pfam" id="PF13466">
    <property type="entry name" value="STAS_2"/>
    <property type="match status" value="1"/>
</dbReference>
<evidence type="ECO:0000313" key="3">
    <source>
        <dbReference type="Proteomes" id="UP001528673"/>
    </source>
</evidence>
<dbReference type="SUPFAM" id="SSF52091">
    <property type="entry name" value="SpoIIaa-like"/>
    <property type="match status" value="1"/>
</dbReference>
<protein>
    <submittedName>
        <fullName evidence="2">STAS domain-containing protein</fullName>
    </submittedName>
</protein>
<dbReference type="Proteomes" id="UP001528673">
    <property type="component" value="Unassembled WGS sequence"/>
</dbReference>
<sequence>MSQPFNLPAELTIYTAESTRQALLGWLQVPADAGQLSRPLHGAEVSEVDGAGLQLLGSLANSLAAQGQTLELHQPSPVLRQALMALGCGHWFPLIPSEATA</sequence>
<accession>A0ABT5MTP8</accession>
<dbReference type="EMBL" id="JAQSIP010000001">
    <property type="protein sequence ID" value="MDD0837400.1"/>
    <property type="molecule type" value="Genomic_DNA"/>
</dbReference>
<dbReference type="InterPro" id="IPR058548">
    <property type="entry name" value="MlaB-like_STAS"/>
</dbReference>
<organism evidence="2 3">
    <name type="scientific">Curvibacter cyanobacteriorum</name>
    <dbReference type="NCBI Taxonomy" id="3026422"/>
    <lineage>
        <taxon>Bacteria</taxon>
        <taxon>Pseudomonadati</taxon>
        <taxon>Pseudomonadota</taxon>
        <taxon>Betaproteobacteria</taxon>
        <taxon>Burkholderiales</taxon>
        <taxon>Comamonadaceae</taxon>
        <taxon>Curvibacter</taxon>
    </lineage>
</organism>
<dbReference type="InterPro" id="IPR052746">
    <property type="entry name" value="MlaB_ABC_Transporter"/>
</dbReference>
<proteinExistence type="predicted"/>
<comment type="caution">
    <text evidence="2">The sequence shown here is derived from an EMBL/GenBank/DDBJ whole genome shotgun (WGS) entry which is preliminary data.</text>
</comment>
<dbReference type="PANTHER" id="PTHR35849">
    <property type="entry name" value="BLR2341 PROTEIN"/>
    <property type="match status" value="1"/>
</dbReference>
<dbReference type="Gene3D" id="3.30.750.24">
    <property type="entry name" value="STAS domain"/>
    <property type="match status" value="1"/>
</dbReference>
<evidence type="ECO:0000259" key="1">
    <source>
        <dbReference type="Pfam" id="PF13466"/>
    </source>
</evidence>
<dbReference type="PANTHER" id="PTHR35849:SF2">
    <property type="entry name" value="BLR2341 PROTEIN"/>
    <property type="match status" value="1"/>
</dbReference>